<gene>
    <name evidence="1" type="ORF">JAAARDRAFT_170677</name>
</gene>
<keyword evidence="2" id="KW-1185">Reference proteome</keyword>
<reference evidence="2" key="1">
    <citation type="journal article" date="2014" name="Proc. Natl. Acad. Sci. U.S.A.">
        <title>Extensive sampling of basidiomycete genomes demonstrates inadequacy of the white-rot/brown-rot paradigm for wood decay fungi.</title>
        <authorList>
            <person name="Riley R."/>
            <person name="Salamov A.A."/>
            <person name="Brown D.W."/>
            <person name="Nagy L.G."/>
            <person name="Floudas D."/>
            <person name="Held B.W."/>
            <person name="Levasseur A."/>
            <person name="Lombard V."/>
            <person name="Morin E."/>
            <person name="Otillar R."/>
            <person name="Lindquist E.A."/>
            <person name="Sun H."/>
            <person name="LaButti K.M."/>
            <person name="Schmutz J."/>
            <person name="Jabbour D."/>
            <person name="Luo H."/>
            <person name="Baker S.E."/>
            <person name="Pisabarro A.G."/>
            <person name="Walton J.D."/>
            <person name="Blanchette R.A."/>
            <person name="Henrissat B."/>
            <person name="Martin F."/>
            <person name="Cullen D."/>
            <person name="Hibbett D.S."/>
            <person name="Grigoriev I.V."/>
        </authorList>
    </citation>
    <scope>NUCLEOTIDE SEQUENCE [LARGE SCALE GENOMIC DNA]</scope>
    <source>
        <strain evidence="2">MUCL 33604</strain>
    </source>
</reference>
<dbReference type="HOGENOM" id="CLU_041942_1_0_1"/>
<dbReference type="Gene3D" id="3.80.10.10">
    <property type="entry name" value="Ribonuclease Inhibitor"/>
    <property type="match status" value="1"/>
</dbReference>
<organism evidence="1 2">
    <name type="scientific">Jaapia argillacea MUCL 33604</name>
    <dbReference type="NCBI Taxonomy" id="933084"/>
    <lineage>
        <taxon>Eukaryota</taxon>
        <taxon>Fungi</taxon>
        <taxon>Dikarya</taxon>
        <taxon>Basidiomycota</taxon>
        <taxon>Agaricomycotina</taxon>
        <taxon>Agaricomycetes</taxon>
        <taxon>Agaricomycetidae</taxon>
        <taxon>Jaapiales</taxon>
        <taxon>Jaapiaceae</taxon>
        <taxon>Jaapia</taxon>
    </lineage>
</organism>
<dbReference type="STRING" id="933084.A0A067QIC6"/>
<evidence type="ECO:0000313" key="2">
    <source>
        <dbReference type="Proteomes" id="UP000027265"/>
    </source>
</evidence>
<proteinExistence type="predicted"/>
<evidence type="ECO:0000313" key="1">
    <source>
        <dbReference type="EMBL" id="KDQ62356.1"/>
    </source>
</evidence>
<name>A0A067QIC6_9AGAM</name>
<dbReference type="InterPro" id="IPR032675">
    <property type="entry name" value="LRR_dom_sf"/>
</dbReference>
<dbReference type="InParanoid" id="A0A067QIC6"/>
<sequence length="367" mass="41608">MKRFRSQKQRRTRQPQALEDCPREIWEHIFSLACVDGGFTARSLSLVSIYIEDVSQTTRYQCVAIRGLVQLQNFASVLKKSPPSNRHVRHLFISGCPLRGNGNVRPAHSMTSRFRSRLPFRNFESDSDESPYSARIRRAVQSRLDKASDLSLQFNKILGEVIELIGPDSLETLSCIICSMVRLPPLPNLRELTICGDWHETTTSFSFPSLRRLHLLGPYYAESDIQLLIQSAPALTHLRLTGLEESMDLSSYIKSIFGVPSDDSFASSSSPPSRPIHLERLVVQPRNPTRFGCGFAYGCYLNKLHVVRQLLEGHLEGKGVLLQSRVWDMDFDSEIDREKELWVSRMSGGLGCWDESSRVVPDQPIDV</sequence>
<dbReference type="Proteomes" id="UP000027265">
    <property type="component" value="Unassembled WGS sequence"/>
</dbReference>
<dbReference type="SUPFAM" id="SSF52047">
    <property type="entry name" value="RNI-like"/>
    <property type="match status" value="1"/>
</dbReference>
<protein>
    <recommendedName>
        <fullName evidence="3">F-box domain-containing protein</fullName>
    </recommendedName>
</protein>
<accession>A0A067QIC6</accession>
<dbReference type="AlphaFoldDB" id="A0A067QIC6"/>
<dbReference type="EMBL" id="KL197711">
    <property type="protein sequence ID" value="KDQ62356.1"/>
    <property type="molecule type" value="Genomic_DNA"/>
</dbReference>
<dbReference type="OrthoDB" id="2748701at2759"/>
<evidence type="ECO:0008006" key="3">
    <source>
        <dbReference type="Google" id="ProtNLM"/>
    </source>
</evidence>